<dbReference type="PANTHER" id="PTHR43689">
    <property type="entry name" value="HYDROLASE"/>
    <property type="match status" value="1"/>
</dbReference>
<dbReference type="Pfam" id="PF00561">
    <property type="entry name" value="Abhydrolase_1"/>
    <property type="match status" value="1"/>
</dbReference>
<reference evidence="2 3" key="1">
    <citation type="journal article" date="2009" name="Stand. Genomic Sci.">
        <title>Complete genome sequence of Stackebrandtia nassauensis type strain (LLR-40K-21).</title>
        <authorList>
            <person name="Munk C."/>
            <person name="Lapidus A."/>
            <person name="Copeland A."/>
            <person name="Jando M."/>
            <person name="Mayilraj S."/>
            <person name="Glavina Del Rio T."/>
            <person name="Nolan M."/>
            <person name="Chen F."/>
            <person name="Lucas S."/>
            <person name="Tice H."/>
            <person name="Cheng J.F."/>
            <person name="Han C."/>
            <person name="Detter J.C."/>
            <person name="Bruce D."/>
            <person name="Goodwin L."/>
            <person name="Chain P."/>
            <person name="Pitluck S."/>
            <person name="Goker M."/>
            <person name="Ovchinikova G."/>
            <person name="Pati A."/>
            <person name="Ivanova N."/>
            <person name="Mavromatis K."/>
            <person name="Chen A."/>
            <person name="Palaniappan K."/>
            <person name="Land M."/>
            <person name="Hauser L."/>
            <person name="Chang Y.J."/>
            <person name="Jeffries C.D."/>
            <person name="Bristow J."/>
            <person name="Eisen J.A."/>
            <person name="Markowitz V."/>
            <person name="Hugenholtz P."/>
            <person name="Kyrpides N.C."/>
            <person name="Klenk H.P."/>
        </authorList>
    </citation>
    <scope>NUCLEOTIDE SEQUENCE [LARGE SCALE GENOMIC DNA]</scope>
    <source>
        <strain evidence="3">DSM 44728 / CIP 108903 / NRRL B-16338 / NBRC 102104 / LLR-40K-21</strain>
    </source>
</reference>
<keyword evidence="2" id="KW-0378">Hydrolase</keyword>
<gene>
    <name evidence="2" type="ordered locus">Snas_2806</name>
</gene>
<dbReference type="PRINTS" id="PR00111">
    <property type="entry name" value="ABHYDROLASE"/>
</dbReference>
<dbReference type="AlphaFoldDB" id="D3Q8A8"/>
<dbReference type="HOGENOM" id="CLU_020336_13_3_11"/>
<keyword evidence="3" id="KW-1185">Reference proteome</keyword>
<dbReference type="eggNOG" id="COG2267">
    <property type="taxonomic scope" value="Bacteria"/>
</dbReference>
<dbReference type="STRING" id="446470.Snas_2806"/>
<dbReference type="KEGG" id="sna:Snas_2806"/>
<dbReference type="SUPFAM" id="SSF53474">
    <property type="entry name" value="alpha/beta-Hydrolases"/>
    <property type="match status" value="1"/>
</dbReference>
<dbReference type="PANTHER" id="PTHR43689:SF8">
    <property type="entry name" value="ALPHA_BETA-HYDROLASES SUPERFAMILY PROTEIN"/>
    <property type="match status" value="1"/>
</dbReference>
<dbReference type="ESTHER" id="stanl-d3q8a8">
    <property type="family name" value="Epoxide_hydrolase"/>
</dbReference>
<dbReference type="GO" id="GO:0016787">
    <property type="term" value="F:hydrolase activity"/>
    <property type="evidence" value="ECO:0007669"/>
    <property type="project" value="UniProtKB-KW"/>
</dbReference>
<name>D3Q8A8_STANL</name>
<evidence type="ECO:0000259" key="1">
    <source>
        <dbReference type="Pfam" id="PF00561"/>
    </source>
</evidence>
<dbReference type="RefSeq" id="WP_013018053.1">
    <property type="nucleotide sequence ID" value="NC_013947.1"/>
</dbReference>
<dbReference type="EMBL" id="CP001778">
    <property type="protein sequence ID" value="ADD42482.1"/>
    <property type="molecule type" value="Genomic_DNA"/>
</dbReference>
<feature type="domain" description="AB hydrolase-1" evidence="1">
    <location>
        <begin position="36"/>
        <end position="272"/>
    </location>
</feature>
<dbReference type="InterPro" id="IPR029058">
    <property type="entry name" value="AB_hydrolase_fold"/>
</dbReference>
<evidence type="ECO:0000313" key="3">
    <source>
        <dbReference type="Proteomes" id="UP000000844"/>
    </source>
</evidence>
<sequence>MRNPETPAVRDWTLSRTYPSDSGTVAWERFGEPDAPPVVLLHGTPFSSFVWRDIAAALAHDHRVYVWDMPGYGQSEKTPDKDLSLPALGRIFAELLQHWSLSSPAVIAHDTGGGVALDAHVTHGARYDRLALVDAVALSPWGSPFFRAIDGHTEVFAGLPGTLHEALMREYLNLASGPGLHPATLDGLLAPWLGTDGQAAFYRQLAHRGADEPYTDRIKDGYPTITIPVRLFWGTEDTWIPVERARELTELIDGSRLRMLPGAGHLSPVDNPAALTAGLVEFLR</sequence>
<protein>
    <submittedName>
        <fullName evidence="2">Alpha/beta hydrolase fold protein</fullName>
    </submittedName>
</protein>
<dbReference type="InterPro" id="IPR000073">
    <property type="entry name" value="AB_hydrolase_1"/>
</dbReference>
<dbReference type="Gene3D" id="3.40.50.1820">
    <property type="entry name" value="alpha/beta hydrolase"/>
    <property type="match status" value="1"/>
</dbReference>
<dbReference type="Proteomes" id="UP000000844">
    <property type="component" value="Chromosome"/>
</dbReference>
<accession>D3Q8A8</accession>
<evidence type="ECO:0000313" key="2">
    <source>
        <dbReference type="EMBL" id="ADD42482.1"/>
    </source>
</evidence>
<organism evidence="2 3">
    <name type="scientific">Stackebrandtia nassauensis (strain DSM 44728 / CIP 108903 / NRRL B-16338 / NBRC 102104 / LLR-40K-21)</name>
    <dbReference type="NCBI Taxonomy" id="446470"/>
    <lineage>
        <taxon>Bacteria</taxon>
        <taxon>Bacillati</taxon>
        <taxon>Actinomycetota</taxon>
        <taxon>Actinomycetes</taxon>
        <taxon>Glycomycetales</taxon>
        <taxon>Glycomycetaceae</taxon>
        <taxon>Stackebrandtia</taxon>
    </lineage>
</organism>
<proteinExistence type="predicted"/>
<dbReference type="OrthoDB" id="334507at2"/>